<keyword evidence="2" id="KW-1185">Reference proteome</keyword>
<accession>A0AAD7Z718</accession>
<evidence type="ECO:0000313" key="2">
    <source>
        <dbReference type="Proteomes" id="UP001233999"/>
    </source>
</evidence>
<proteinExistence type="predicted"/>
<comment type="caution">
    <text evidence="1">The sequence shown here is derived from an EMBL/GenBank/DDBJ whole genome shotgun (WGS) entry which is preliminary data.</text>
</comment>
<feature type="non-terminal residue" evidence="1">
    <location>
        <position position="1"/>
    </location>
</feature>
<name>A0AAD7Z718_DIPPU</name>
<reference evidence="1" key="1">
    <citation type="journal article" date="2023" name="IScience">
        <title>Live-bearing cockroach genome reveals convergent evolutionary mechanisms linked to viviparity in insects and beyond.</title>
        <authorList>
            <person name="Fouks B."/>
            <person name="Harrison M.C."/>
            <person name="Mikhailova A.A."/>
            <person name="Marchal E."/>
            <person name="English S."/>
            <person name="Carruthers M."/>
            <person name="Jennings E.C."/>
            <person name="Chiamaka E.L."/>
            <person name="Frigard R.A."/>
            <person name="Pippel M."/>
            <person name="Attardo G.M."/>
            <person name="Benoit J.B."/>
            <person name="Bornberg-Bauer E."/>
            <person name="Tobe S.S."/>
        </authorList>
    </citation>
    <scope>NUCLEOTIDE SEQUENCE</scope>
    <source>
        <strain evidence="1">Stay&amp;Tobe</strain>
    </source>
</reference>
<evidence type="ECO:0000313" key="1">
    <source>
        <dbReference type="EMBL" id="KAJ9575124.1"/>
    </source>
</evidence>
<feature type="non-terminal residue" evidence="1">
    <location>
        <position position="57"/>
    </location>
</feature>
<organism evidence="1 2">
    <name type="scientific">Diploptera punctata</name>
    <name type="common">Pacific beetle cockroach</name>
    <dbReference type="NCBI Taxonomy" id="6984"/>
    <lineage>
        <taxon>Eukaryota</taxon>
        <taxon>Metazoa</taxon>
        <taxon>Ecdysozoa</taxon>
        <taxon>Arthropoda</taxon>
        <taxon>Hexapoda</taxon>
        <taxon>Insecta</taxon>
        <taxon>Pterygota</taxon>
        <taxon>Neoptera</taxon>
        <taxon>Polyneoptera</taxon>
        <taxon>Dictyoptera</taxon>
        <taxon>Blattodea</taxon>
        <taxon>Blaberoidea</taxon>
        <taxon>Blaberidae</taxon>
        <taxon>Diplopterinae</taxon>
        <taxon>Diploptera</taxon>
    </lineage>
</organism>
<gene>
    <name evidence="1" type="ORF">L9F63_007710</name>
</gene>
<sequence length="57" mass="6690">VITKVQKFLGVAISLTYDIKSGSKEKIQYHLMHSPFPRTFCFLRTNKFSWIPGIFLR</sequence>
<dbReference type="EMBL" id="JASPKZ010010239">
    <property type="protein sequence ID" value="KAJ9575124.1"/>
    <property type="molecule type" value="Genomic_DNA"/>
</dbReference>
<dbReference type="AlphaFoldDB" id="A0AAD7Z718"/>
<dbReference type="Proteomes" id="UP001233999">
    <property type="component" value="Unassembled WGS sequence"/>
</dbReference>
<protein>
    <submittedName>
        <fullName evidence="1">Uncharacterized protein</fullName>
    </submittedName>
</protein>
<reference evidence="1" key="2">
    <citation type="submission" date="2023-05" db="EMBL/GenBank/DDBJ databases">
        <authorList>
            <person name="Fouks B."/>
        </authorList>
    </citation>
    <scope>NUCLEOTIDE SEQUENCE</scope>
    <source>
        <strain evidence="1">Stay&amp;Tobe</strain>
        <tissue evidence="1">Testes</tissue>
    </source>
</reference>